<dbReference type="InterPro" id="IPR031248">
    <property type="entry name" value="RNF213"/>
</dbReference>
<accession>A0A7D9EF51</accession>
<feature type="compositionally biased region" description="Basic and acidic residues" evidence="1">
    <location>
        <begin position="9"/>
        <end position="20"/>
    </location>
</feature>
<feature type="region of interest" description="Disordered" evidence="1">
    <location>
        <begin position="1"/>
        <end position="35"/>
    </location>
</feature>
<evidence type="ECO:0000313" key="2">
    <source>
        <dbReference type="EMBL" id="CAB4007050.1"/>
    </source>
</evidence>
<dbReference type="PANTHER" id="PTHR22605:SF16">
    <property type="entry name" value="E3 UBIQUITIN-PROTEIN LIGASE RNF213"/>
    <property type="match status" value="1"/>
</dbReference>
<feature type="non-terminal residue" evidence="2">
    <location>
        <position position="247"/>
    </location>
</feature>
<dbReference type="Proteomes" id="UP001152795">
    <property type="component" value="Unassembled WGS sequence"/>
</dbReference>
<dbReference type="GO" id="GO:0016887">
    <property type="term" value="F:ATP hydrolysis activity"/>
    <property type="evidence" value="ECO:0007669"/>
    <property type="project" value="InterPro"/>
</dbReference>
<dbReference type="AlphaFoldDB" id="A0A7D9EF51"/>
<evidence type="ECO:0000256" key="1">
    <source>
        <dbReference type="SAM" id="MobiDB-lite"/>
    </source>
</evidence>
<protein>
    <submittedName>
        <fullName evidence="2">Uncharacterized protein</fullName>
    </submittedName>
</protein>
<dbReference type="PANTHER" id="PTHR22605">
    <property type="entry name" value="RZ-TYPE DOMAIN-CONTAINING PROTEIN"/>
    <property type="match status" value="1"/>
</dbReference>
<organism evidence="2 3">
    <name type="scientific">Paramuricea clavata</name>
    <name type="common">Red gorgonian</name>
    <name type="synonym">Violescent sea-whip</name>
    <dbReference type="NCBI Taxonomy" id="317549"/>
    <lineage>
        <taxon>Eukaryota</taxon>
        <taxon>Metazoa</taxon>
        <taxon>Cnidaria</taxon>
        <taxon>Anthozoa</taxon>
        <taxon>Octocorallia</taxon>
        <taxon>Malacalcyonacea</taxon>
        <taxon>Plexauridae</taxon>
        <taxon>Paramuricea</taxon>
    </lineage>
</organism>
<evidence type="ECO:0000313" key="3">
    <source>
        <dbReference type="Proteomes" id="UP001152795"/>
    </source>
</evidence>
<proteinExistence type="predicted"/>
<sequence length="247" mass="28223">ANSPPGQFYKKEELQKPESRSKKKRKGKDNKNSTDNASDKCLTVVFHAILSDKFKLNKGTKIVIRGDEPVFGGWKNGSVNIKTGEYIDKQLLLHGEMSVPLRLASIKAGYKYVLLNNKAVYEELVGYQYMIGGYVNRCLVLEEENVTENKIFHKYDGFVYPKRGWVRNFFFYGSAINDRGAFFRNFFPKWSGFYVDSFDEKIQLEEALERLQCLVNGTTSVWTSTSGNAENHPIDSQKLKLEEVGTV</sequence>
<name>A0A7D9EF51_PARCT</name>
<keyword evidence="3" id="KW-1185">Reference proteome</keyword>
<dbReference type="GO" id="GO:0004842">
    <property type="term" value="F:ubiquitin-protein transferase activity"/>
    <property type="evidence" value="ECO:0007669"/>
    <property type="project" value="InterPro"/>
</dbReference>
<dbReference type="OrthoDB" id="10593772at2759"/>
<comment type="caution">
    <text evidence="2">The sequence shown here is derived from an EMBL/GenBank/DDBJ whole genome shotgun (WGS) entry which is preliminary data.</text>
</comment>
<gene>
    <name evidence="2" type="ORF">PACLA_8A005555</name>
</gene>
<dbReference type="EMBL" id="CACRXK020005682">
    <property type="protein sequence ID" value="CAB4007050.1"/>
    <property type="molecule type" value="Genomic_DNA"/>
</dbReference>
<reference evidence="2" key="1">
    <citation type="submission" date="2020-04" db="EMBL/GenBank/DDBJ databases">
        <authorList>
            <person name="Alioto T."/>
            <person name="Alioto T."/>
            <person name="Gomez Garrido J."/>
        </authorList>
    </citation>
    <scope>NUCLEOTIDE SEQUENCE</scope>
    <source>
        <strain evidence="2">A484AB</strain>
    </source>
</reference>